<keyword evidence="2" id="KW-1185">Reference proteome</keyword>
<dbReference type="Proteomes" id="UP001212411">
    <property type="component" value="Chromosome 1"/>
</dbReference>
<sequence>MARNQGIIYFKIDLFLLLTKNGSFHENNASKLLQLSFLTTFFTRNKAYYSLLYKTTVYAKIFILKVLLVAKDFVKTTYGKARWTDGLATELKHYSSI</sequence>
<proteinExistence type="predicted"/>
<reference evidence="1 2" key="1">
    <citation type="journal article" date="2023" name="G3 (Bethesda)">
        <title>A high-quality reference genome for the fission yeast Schizosaccharomyces osmophilus.</title>
        <authorList>
            <person name="Jia G.S."/>
            <person name="Zhang W.C."/>
            <person name="Liang Y."/>
            <person name="Liu X.H."/>
            <person name="Rhind N."/>
            <person name="Pidoux A."/>
            <person name="Brysch-Herzberg M."/>
            <person name="Du L.L."/>
        </authorList>
    </citation>
    <scope>NUCLEOTIDE SEQUENCE [LARGE SCALE GENOMIC DNA]</scope>
    <source>
        <strain evidence="1 2">CBS 15793</strain>
    </source>
</reference>
<dbReference type="AlphaFoldDB" id="A0AAE9W7L7"/>
<dbReference type="KEGG" id="som:SOMG_00059"/>
<evidence type="ECO:0000313" key="2">
    <source>
        <dbReference type="Proteomes" id="UP001212411"/>
    </source>
</evidence>
<gene>
    <name evidence="1" type="ORF">SOMG_00059</name>
</gene>
<dbReference type="RefSeq" id="XP_056035583.1">
    <property type="nucleotide sequence ID" value="XM_056178858.1"/>
</dbReference>
<protein>
    <submittedName>
        <fullName evidence="1">Uncharacterized protein</fullName>
    </submittedName>
</protein>
<accession>A0AAE9W7L7</accession>
<evidence type="ECO:0000313" key="1">
    <source>
        <dbReference type="EMBL" id="WBW71340.1"/>
    </source>
</evidence>
<dbReference type="GeneID" id="80873547"/>
<dbReference type="EMBL" id="CP115611">
    <property type="protein sequence ID" value="WBW71340.1"/>
    <property type="molecule type" value="Genomic_DNA"/>
</dbReference>
<organism evidence="1 2">
    <name type="scientific">Schizosaccharomyces osmophilus</name>
    <dbReference type="NCBI Taxonomy" id="2545709"/>
    <lineage>
        <taxon>Eukaryota</taxon>
        <taxon>Fungi</taxon>
        <taxon>Dikarya</taxon>
        <taxon>Ascomycota</taxon>
        <taxon>Taphrinomycotina</taxon>
        <taxon>Schizosaccharomycetes</taxon>
        <taxon>Schizosaccharomycetales</taxon>
        <taxon>Schizosaccharomycetaceae</taxon>
        <taxon>Schizosaccharomyces</taxon>
    </lineage>
</organism>
<name>A0AAE9W7L7_9SCHI</name>